<evidence type="ECO:0000313" key="5">
    <source>
        <dbReference type="EMBL" id="GLI22196.1"/>
    </source>
</evidence>
<dbReference type="CDD" id="cd12215">
    <property type="entry name" value="ChiC_BD"/>
    <property type="match status" value="1"/>
</dbReference>
<feature type="region of interest" description="Disordered" evidence="2">
    <location>
        <begin position="77"/>
        <end position="97"/>
    </location>
</feature>
<feature type="domain" description="Fibronectin type-III" evidence="4">
    <location>
        <begin position="106"/>
        <end position="191"/>
    </location>
</feature>
<dbReference type="SMART" id="SM00060">
    <property type="entry name" value="FN3"/>
    <property type="match status" value="1"/>
</dbReference>
<organism evidence="5 6">
    <name type="scientific">Xanthobacter flavus</name>
    <dbReference type="NCBI Taxonomy" id="281"/>
    <lineage>
        <taxon>Bacteria</taxon>
        <taxon>Pseudomonadati</taxon>
        <taxon>Pseudomonadota</taxon>
        <taxon>Alphaproteobacteria</taxon>
        <taxon>Hyphomicrobiales</taxon>
        <taxon>Xanthobacteraceae</taxon>
        <taxon>Xanthobacter</taxon>
    </lineage>
</organism>
<dbReference type="AlphaFoldDB" id="A0A9W6CH77"/>
<evidence type="ECO:0000256" key="2">
    <source>
        <dbReference type="SAM" id="MobiDB-lite"/>
    </source>
</evidence>
<dbReference type="SUPFAM" id="SSF49265">
    <property type="entry name" value="Fibronectin type III"/>
    <property type="match status" value="1"/>
</dbReference>
<name>A0A9W6CH77_XANFL</name>
<evidence type="ECO:0000259" key="4">
    <source>
        <dbReference type="PROSITE" id="PS50853"/>
    </source>
</evidence>
<dbReference type="Gene3D" id="2.60.40.10">
    <property type="entry name" value="Immunoglobulins"/>
    <property type="match status" value="1"/>
</dbReference>
<comment type="caution">
    <text evidence="5">The sequence shown here is derived from an EMBL/GenBank/DDBJ whole genome shotgun (WGS) entry which is preliminary data.</text>
</comment>
<dbReference type="GO" id="GO:0005576">
    <property type="term" value="C:extracellular region"/>
    <property type="evidence" value="ECO:0007669"/>
    <property type="project" value="InterPro"/>
</dbReference>
<dbReference type="CDD" id="cd00063">
    <property type="entry name" value="FN3"/>
    <property type="match status" value="1"/>
</dbReference>
<dbReference type="Pfam" id="PF00041">
    <property type="entry name" value="fn3"/>
    <property type="match status" value="1"/>
</dbReference>
<accession>A0A9W6CH77</accession>
<dbReference type="GO" id="GO:0005975">
    <property type="term" value="P:carbohydrate metabolic process"/>
    <property type="evidence" value="ECO:0007669"/>
    <property type="project" value="InterPro"/>
</dbReference>
<dbReference type="InterPro" id="IPR036116">
    <property type="entry name" value="FN3_sf"/>
</dbReference>
<dbReference type="Proteomes" id="UP001144397">
    <property type="component" value="Unassembled WGS sequence"/>
</dbReference>
<evidence type="ECO:0000256" key="1">
    <source>
        <dbReference type="ARBA" id="ARBA00022801"/>
    </source>
</evidence>
<protein>
    <recommendedName>
        <fullName evidence="4">Fibronectin type-III domain-containing protein</fullName>
    </recommendedName>
</protein>
<evidence type="ECO:0000313" key="6">
    <source>
        <dbReference type="Proteomes" id="UP001144397"/>
    </source>
</evidence>
<keyword evidence="3" id="KW-0732">Signal</keyword>
<proteinExistence type="predicted"/>
<feature type="chain" id="PRO_5040718607" description="Fibronectin type-III domain-containing protein" evidence="3">
    <location>
        <begin position="42"/>
        <end position="577"/>
    </location>
</feature>
<dbReference type="PROSITE" id="PS50853">
    <property type="entry name" value="FN3"/>
    <property type="match status" value="1"/>
</dbReference>
<dbReference type="EMBL" id="BSDO01000002">
    <property type="protein sequence ID" value="GLI22196.1"/>
    <property type="molecule type" value="Genomic_DNA"/>
</dbReference>
<dbReference type="InterPro" id="IPR003961">
    <property type="entry name" value="FN3_dom"/>
</dbReference>
<dbReference type="InterPro" id="IPR003610">
    <property type="entry name" value="CBM5/12"/>
</dbReference>
<dbReference type="SUPFAM" id="SSF51055">
    <property type="entry name" value="Carbohydrate binding domain"/>
    <property type="match status" value="1"/>
</dbReference>
<dbReference type="GO" id="GO:0030246">
    <property type="term" value="F:carbohydrate binding"/>
    <property type="evidence" value="ECO:0007669"/>
    <property type="project" value="InterPro"/>
</dbReference>
<sequence length="577" mass="60479">MPYTGTAQRAVKLGAAMRILHATSIALVSAFTPWLAGSASAQSCPAAWNSSSVYTAGAQASENGIIYRANWWTQNQDPATNNGGSGTGQPWTQSGSCSNCTAVPPVPKGLAASGTTGNATTLTWTPVTVANCTISGYQIYMNGALTTTSAGASVTVSGLAPLTSYSFAVAAVDSVGSSAKSAPVTVTTLSGPPPSTASTGTINFHLLLGVGTAQDSLTLTGGNYDDLIMSNMVAGVLLGHLIDEGFPGIQYNKDYLYGSIFAQLLQENIATQYYKSSSDLIDPNANQQAVMGVGQGGPYQINNYAADMVSGSYQPKGHSLINYVAIQKNIGFTMANAATQYTKATPASFNNKYYGPALVAYFHYNDLVALNVTGKGEGGWTTPWEPAFDTALKNFTTLPNSFLDVILNVAYNQGFYGPLVSRYSTLGATATAATVTSVNSYTSAWGSSDTYVQYPYQVHYYLDQLYNNPIPTTSPSLKTTPTNSVVFNMSALANVFSRIAQTLSYSNGTNPTQFYTAAQASAAFSSALTKLKVASSAKLDLSKASARATIFSVIDAALSNLEATSGMKFISTTDKQL</sequence>
<keyword evidence="1" id="KW-0378">Hydrolase</keyword>
<dbReference type="InterPro" id="IPR013783">
    <property type="entry name" value="Ig-like_fold"/>
</dbReference>
<dbReference type="InterPro" id="IPR036573">
    <property type="entry name" value="CBM_sf_5/12"/>
</dbReference>
<dbReference type="GO" id="GO:0004553">
    <property type="term" value="F:hydrolase activity, hydrolyzing O-glycosyl compounds"/>
    <property type="evidence" value="ECO:0007669"/>
    <property type="project" value="InterPro"/>
</dbReference>
<dbReference type="SMART" id="SM00495">
    <property type="entry name" value="ChtBD3"/>
    <property type="match status" value="1"/>
</dbReference>
<reference evidence="5" key="1">
    <citation type="submission" date="2022-12" db="EMBL/GenBank/DDBJ databases">
        <title>Reference genome sequencing for broad-spectrum identification of bacterial and archaeal isolates by mass spectrometry.</title>
        <authorList>
            <person name="Sekiguchi Y."/>
            <person name="Tourlousse D.M."/>
        </authorList>
    </citation>
    <scope>NUCLEOTIDE SEQUENCE</scope>
    <source>
        <strain evidence="5">301</strain>
    </source>
</reference>
<evidence type="ECO:0000256" key="3">
    <source>
        <dbReference type="SAM" id="SignalP"/>
    </source>
</evidence>
<feature type="signal peptide" evidence="3">
    <location>
        <begin position="1"/>
        <end position="41"/>
    </location>
</feature>
<gene>
    <name evidence="5" type="ORF">XFLAVUS301_18700</name>
</gene>
<dbReference type="Gene3D" id="2.10.10.20">
    <property type="entry name" value="Carbohydrate-binding module superfamily 5/12"/>
    <property type="match status" value="1"/>
</dbReference>